<comment type="function">
    <text evidence="7">Specific class of high-redox-potential 4Fe-4S ferredoxins. Functions in anaerobic electron transport in most purple and in some other photosynthetic bacteria and in at least one genus (Paracoccus) of halophilic, denitrifying bacteria.</text>
</comment>
<dbReference type="GO" id="GO:0009055">
    <property type="term" value="F:electron transfer activity"/>
    <property type="evidence" value="ECO:0007669"/>
    <property type="project" value="InterPro"/>
</dbReference>
<dbReference type="Gene3D" id="4.10.490.10">
    <property type="entry name" value="High potential iron-sulphur protein"/>
    <property type="match status" value="1"/>
</dbReference>
<dbReference type="GO" id="GO:0046872">
    <property type="term" value="F:metal ion binding"/>
    <property type="evidence" value="ECO:0007669"/>
    <property type="project" value="UniProtKB-KW"/>
</dbReference>
<comment type="caution">
    <text evidence="10">The sequence shown here is derived from an EMBL/GenBank/DDBJ whole genome shotgun (WGS) entry which is preliminary data.</text>
</comment>
<evidence type="ECO:0000256" key="7">
    <source>
        <dbReference type="RuleBase" id="RU000620"/>
    </source>
</evidence>
<dbReference type="PROSITE" id="PS51373">
    <property type="entry name" value="HIPIP"/>
    <property type="match status" value="1"/>
</dbReference>
<dbReference type="PROSITE" id="PS51318">
    <property type="entry name" value="TAT"/>
    <property type="match status" value="1"/>
</dbReference>
<accession>A0A1A9NG98</accession>
<dbReference type="STRING" id="1462993.A6V36_17380"/>
<evidence type="ECO:0000256" key="2">
    <source>
        <dbReference type="ARBA" id="ARBA00022485"/>
    </source>
</evidence>
<protein>
    <recommendedName>
        <fullName evidence="7">High-potential iron-sulfur protein</fullName>
        <shortName evidence="7">HiPIP</shortName>
    </recommendedName>
</protein>
<evidence type="ECO:0000256" key="4">
    <source>
        <dbReference type="ARBA" id="ARBA00022982"/>
    </source>
</evidence>
<name>A0A1A9NG98_9BURK</name>
<sequence>MQVSRRHFMIFAASLASTAVLTDEARADAPMLSDSDPTAQSLGYKPDATQVDKAKYAKYQAGQVCGNCQLYQGKPGDAAGPCPIFGGKQVNAKGWCSAYVKKA</sequence>
<dbReference type="InterPro" id="IPR036369">
    <property type="entry name" value="HIPIP_sf"/>
</dbReference>
<keyword evidence="1 7" id="KW-0813">Transport</keyword>
<organism evidence="10 12">
    <name type="scientific">Paraburkholderia ginsengiterrae</name>
    <dbReference type="NCBI Taxonomy" id="1462993"/>
    <lineage>
        <taxon>Bacteria</taxon>
        <taxon>Pseudomonadati</taxon>
        <taxon>Pseudomonadota</taxon>
        <taxon>Betaproteobacteria</taxon>
        <taxon>Burkholderiales</taxon>
        <taxon>Burkholderiaceae</taxon>
        <taxon>Paraburkholderia</taxon>
    </lineage>
</organism>
<dbReference type="Pfam" id="PF01355">
    <property type="entry name" value="HIPIP"/>
    <property type="match status" value="1"/>
</dbReference>
<gene>
    <name evidence="9" type="ORF">A6V36_17380</name>
    <name evidence="10" type="ORF">A6V37_15810</name>
</gene>
<keyword evidence="3 7" id="KW-0479">Metal-binding</keyword>
<proteinExistence type="inferred from homology"/>
<keyword evidence="6 7" id="KW-0411">Iron-sulfur</keyword>
<evidence type="ECO:0000256" key="5">
    <source>
        <dbReference type="ARBA" id="ARBA00023004"/>
    </source>
</evidence>
<dbReference type="GO" id="GO:0051539">
    <property type="term" value="F:4 iron, 4 sulfur cluster binding"/>
    <property type="evidence" value="ECO:0007669"/>
    <property type="project" value="UniProtKB-KW"/>
</dbReference>
<keyword evidence="2 7" id="KW-0004">4Fe-4S</keyword>
<feature type="domain" description="High potential iron-sulfur proteins family profile" evidence="8">
    <location>
        <begin position="26"/>
        <end position="103"/>
    </location>
</feature>
<evidence type="ECO:0000256" key="1">
    <source>
        <dbReference type="ARBA" id="ARBA00022448"/>
    </source>
</evidence>
<keyword evidence="5 7" id="KW-0408">Iron</keyword>
<dbReference type="EMBL" id="LXKA01000055">
    <property type="protein sequence ID" value="OAJ65148.1"/>
    <property type="molecule type" value="Genomic_DNA"/>
</dbReference>
<reference evidence="11 12" key="1">
    <citation type="submission" date="2016-04" db="EMBL/GenBank/DDBJ databases">
        <title>Reclassification of Paraburkholderia panaciterrae (Farh et al. 2015) Dobritsa &amp; Samadpour 2016 as a later homotypic synonym of Paraburkholderia ginsengiterrae (Farh et al. 2015) Dobritsa &amp; Samadpour 2016.</title>
        <authorList>
            <person name="Dobritsa A.P."/>
            <person name="Kutumbaka K."/>
            <person name="Samadpour M."/>
        </authorList>
    </citation>
    <scope>NUCLEOTIDE SEQUENCE [LARGE SCALE GENOMIC DNA]</scope>
    <source>
        <strain evidence="10 12">DCY85</strain>
        <strain evidence="9 11">DCY85-1</strain>
    </source>
</reference>
<evidence type="ECO:0000256" key="6">
    <source>
        <dbReference type="ARBA" id="ARBA00023014"/>
    </source>
</evidence>
<dbReference type="Proteomes" id="UP000078116">
    <property type="component" value="Unassembled WGS sequence"/>
</dbReference>
<evidence type="ECO:0000259" key="8">
    <source>
        <dbReference type="PROSITE" id="PS51373"/>
    </source>
</evidence>
<dbReference type="EMBL" id="LXJZ01000009">
    <property type="protein sequence ID" value="OAJ63786.1"/>
    <property type="molecule type" value="Genomic_DNA"/>
</dbReference>
<dbReference type="Proteomes" id="UP000077961">
    <property type="component" value="Unassembled WGS sequence"/>
</dbReference>
<dbReference type="GO" id="GO:0019646">
    <property type="term" value="P:aerobic electron transport chain"/>
    <property type="evidence" value="ECO:0007669"/>
    <property type="project" value="InterPro"/>
</dbReference>
<evidence type="ECO:0000313" key="11">
    <source>
        <dbReference type="Proteomes" id="UP000077961"/>
    </source>
</evidence>
<keyword evidence="11" id="KW-1185">Reference proteome</keyword>
<dbReference type="RefSeq" id="WP_064264892.1">
    <property type="nucleotide sequence ID" value="NZ_LXJZ01000009.1"/>
</dbReference>
<evidence type="ECO:0000313" key="12">
    <source>
        <dbReference type="Proteomes" id="UP000078116"/>
    </source>
</evidence>
<dbReference type="SUPFAM" id="SSF57652">
    <property type="entry name" value="HIPIP (high potential iron protein)"/>
    <property type="match status" value="1"/>
</dbReference>
<dbReference type="InterPro" id="IPR006311">
    <property type="entry name" value="TAT_signal"/>
</dbReference>
<dbReference type="InterPro" id="IPR000170">
    <property type="entry name" value="High_potential_FeS_prot"/>
</dbReference>
<keyword evidence="4 7" id="KW-0249">Electron transport</keyword>
<dbReference type="AlphaFoldDB" id="A0A1A9NG98"/>
<evidence type="ECO:0000256" key="3">
    <source>
        <dbReference type="ARBA" id="ARBA00022723"/>
    </source>
</evidence>
<comment type="similarity">
    <text evidence="7">Belongs to the high-potential iron-sulfur protein (HiPIP) family.</text>
</comment>
<dbReference type="OrthoDB" id="5298540at2"/>
<evidence type="ECO:0000313" key="10">
    <source>
        <dbReference type="EMBL" id="OAJ65148.1"/>
    </source>
</evidence>
<comment type="subunit">
    <text evidence="7">Homodimer.</text>
</comment>
<evidence type="ECO:0000313" key="9">
    <source>
        <dbReference type="EMBL" id="OAJ63786.1"/>
    </source>
</evidence>